<keyword evidence="1" id="KW-1133">Transmembrane helix</keyword>
<dbReference type="InterPro" id="IPR007404">
    <property type="entry name" value="YdjM-like"/>
</dbReference>
<gene>
    <name evidence="2" type="ORF">P0Y53_11895</name>
</gene>
<dbReference type="PANTHER" id="PTHR40031:SF1">
    <property type="entry name" value="MEMBRANE-BOUND METAL-DEPENDENT HYDROLASE"/>
    <property type="match status" value="1"/>
</dbReference>
<keyword evidence="1" id="KW-0812">Transmembrane</keyword>
<dbReference type="Proteomes" id="UP001220610">
    <property type="component" value="Chromosome"/>
</dbReference>
<evidence type="ECO:0000256" key="1">
    <source>
        <dbReference type="SAM" id="Phobius"/>
    </source>
</evidence>
<sequence>MDSLTHIVVGACIGDAMAGKQIGKKAMFWGALMQSLPDIDFVASFWMNPVNDLLAHRGFTHSFLFIILVTPLIALIAERWHRPHDISLKKWLLFFGVEMAVHVLLDGMNAYGTGWLEPFSHHRFAFHILFVADPLFSIWPAITFVLLLIWKNNNPKRRKYVFTTLGLCAAYLLLGVVSKTTVDSKVKTLAARQGITYQRYLSTPTPLNNLLWYVVLEDKKGYHLAYRSLLDKTDSIHFQYFSRNEELLAPITDLEDAHRLVRFSQGYYTIERWNNTLMFNDLRFGQMIGWRDREAGFVFHYYLQKPEENALVIQRGRFSNWDREAMLSLLRRIAGTR</sequence>
<organism evidence="2 3">
    <name type="scientific">Candidatus Pseudobacter hemicellulosilyticus</name>
    <dbReference type="NCBI Taxonomy" id="3121375"/>
    <lineage>
        <taxon>Bacteria</taxon>
        <taxon>Pseudomonadati</taxon>
        <taxon>Bacteroidota</taxon>
        <taxon>Chitinophagia</taxon>
        <taxon>Chitinophagales</taxon>
        <taxon>Chitinophagaceae</taxon>
        <taxon>Pseudobacter</taxon>
    </lineage>
</organism>
<dbReference type="GO" id="GO:0016787">
    <property type="term" value="F:hydrolase activity"/>
    <property type="evidence" value="ECO:0007669"/>
    <property type="project" value="UniProtKB-KW"/>
</dbReference>
<evidence type="ECO:0000313" key="3">
    <source>
        <dbReference type="Proteomes" id="UP001220610"/>
    </source>
</evidence>
<dbReference type="PANTHER" id="PTHR40031">
    <property type="entry name" value="HYPOTHETICAL MEMBRANE SPANNING PROTEIN"/>
    <property type="match status" value="1"/>
</dbReference>
<proteinExistence type="predicted"/>
<dbReference type="AlphaFoldDB" id="A0AAJ5WVJ2"/>
<dbReference type="EMBL" id="CP119311">
    <property type="protein sequence ID" value="WEK38199.1"/>
    <property type="molecule type" value="Genomic_DNA"/>
</dbReference>
<name>A0AAJ5WVJ2_9BACT</name>
<feature type="transmembrane region" description="Helical" evidence="1">
    <location>
        <begin position="124"/>
        <end position="148"/>
    </location>
</feature>
<dbReference type="Pfam" id="PF04307">
    <property type="entry name" value="YdjM"/>
    <property type="match status" value="1"/>
</dbReference>
<feature type="transmembrane region" description="Helical" evidence="1">
    <location>
        <begin position="92"/>
        <end position="112"/>
    </location>
</feature>
<accession>A0AAJ5WVJ2</accession>
<reference evidence="2" key="1">
    <citation type="submission" date="2023-03" db="EMBL/GenBank/DDBJ databases">
        <title>Andean soil-derived lignocellulolytic bacterial consortium as a source of novel taxa and putative plastic-active enzymes.</title>
        <authorList>
            <person name="Diaz-Garcia L."/>
            <person name="Chuvochina M."/>
            <person name="Feuerriegel G."/>
            <person name="Bunk B."/>
            <person name="Sproer C."/>
            <person name="Streit W.R."/>
            <person name="Rodriguez L.M."/>
            <person name="Overmann J."/>
            <person name="Jimenez D.J."/>
        </authorList>
    </citation>
    <scope>NUCLEOTIDE SEQUENCE</scope>
    <source>
        <strain evidence="2">MAG 7</strain>
    </source>
</reference>
<keyword evidence="1" id="KW-0472">Membrane</keyword>
<feature type="transmembrane region" description="Helical" evidence="1">
    <location>
        <begin position="59"/>
        <end position="80"/>
    </location>
</feature>
<dbReference type="InterPro" id="IPR053170">
    <property type="entry name" value="Transcription_regulator"/>
</dbReference>
<evidence type="ECO:0000313" key="2">
    <source>
        <dbReference type="EMBL" id="WEK38199.1"/>
    </source>
</evidence>
<keyword evidence="2" id="KW-0378">Hydrolase</keyword>
<protein>
    <submittedName>
        <fullName evidence="2">Metal-dependent hydrolase</fullName>
    </submittedName>
</protein>